<dbReference type="InterPro" id="IPR002781">
    <property type="entry name" value="TM_pro_TauE-like"/>
</dbReference>
<comment type="similarity">
    <text evidence="2 8">Belongs to the 4-toluene sulfonate uptake permease (TSUP) (TC 2.A.102) family.</text>
</comment>
<evidence type="ECO:0000313" key="10">
    <source>
        <dbReference type="Proteomes" id="UP000319040"/>
    </source>
</evidence>
<name>A0A521DFG8_SACCC</name>
<dbReference type="PANTHER" id="PTHR30269:SF37">
    <property type="entry name" value="MEMBRANE TRANSPORTER PROTEIN"/>
    <property type="match status" value="1"/>
</dbReference>
<feature type="transmembrane region" description="Helical" evidence="8">
    <location>
        <begin position="241"/>
        <end position="259"/>
    </location>
</feature>
<evidence type="ECO:0000313" key="9">
    <source>
        <dbReference type="EMBL" id="SMO70469.1"/>
    </source>
</evidence>
<feature type="transmembrane region" description="Helical" evidence="8">
    <location>
        <begin position="115"/>
        <end position="133"/>
    </location>
</feature>
<feature type="transmembrane region" description="Helical" evidence="8">
    <location>
        <begin position="181"/>
        <end position="205"/>
    </location>
</feature>
<gene>
    <name evidence="9" type="ORF">SAMN06265379_105156</name>
</gene>
<feature type="transmembrane region" description="Helical" evidence="8">
    <location>
        <begin position="51"/>
        <end position="78"/>
    </location>
</feature>
<keyword evidence="5 8" id="KW-0812">Transmembrane</keyword>
<dbReference type="EMBL" id="FXTB01000005">
    <property type="protein sequence ID" value="SMO70469.1"/>
    <property type="molecule type" value="Genomic_DNA"/>
</dbReference>
<sequence>MASFVHMISSFVNPLQTDWNTWFITALCALITGLSKSGLKGFAMINIPILAILYGGMSSVGILLPFLIFGDAFALIYYRRNAQWSHIKRLFPWTMVGLVIAMLIGKYINDQQFRTSIAVSILVCLAIIVYRDISGQKTALTNNKWFTHSLGFSGGFATMIGNAAGPIFNLYLMSMRLPKNVFIGTGAYFYLILNTIKLPIHFFYWQSISTSTLQLNFVMLPILLAGAFAGKKIVQYIPEKAYRIFVIGVIALSAIVLLLK</sequence>
<evidence type="ECO:0000256" key="7">
    <source>
        <dbReference type="ARBA" id="ARBA00023136"/>
    </source>
</evidence>
<evidence type="ECO:0000256" key="8">
    <source>
        <dbReference type="RuleBase" id="RU363041"/>
    </source>
</evidence>
<organism evidence="9 10">
    <name type="scientific">Saccharicrinis carchari</name>
    <dbReference type="NCBI Taxonomy" id="1168039"/>
    <lineage>
        <taxon>Bacteria</taxon>
        <taxon>Pseudomonadati</taxon>
        <taxon>Bacteroidota</taxon>
        <taxon>Bacteroidia</taxon>
        <taxon>Marinilabiliales</taxon>
        <taxon>Marinilabiliaceae</taxon>
        <taxon>Saccharicrinis</taxon>
    </lineage>
</organism>
<dbReference type="Proteomes" id="UP000319040">
    <property type="component" value="Unassembled WGS sequence"/>
</dbReference>
<feature type="transmembrane region" description="Helical" evidence="8">
    <location>
        <begin position="211"/>
        <end position="229"/>
    </location>
</feature>
<keyword evidence="7 8" id="KW-0472">Membrane</keyword>
<reference evidence="9 10" key="1">
    <citation type="submission" date="2017-05" db="EMBL/GenBank/DDBJ databases">
        <authorList>
            <person name="Varghese N."/>
            <person name="Submissions S."/>
        </authorList>
    </citation>
    <scope>NUCLEOTIDE SEQUENCE [LARGE SCALE GENOMIC DNA]</scope>
    <source>
        <strain evidence="9 10">DSM 27040</strain>
    </source>
</reference>
<protein>
    <recommendedName>
        <fullName evidence="8">Probable membrane transporter protein</fullName>
    </recommendedName>
</protein>
<feature type="transmembrane region" description="Helical" evidence="8">
    <location>
        <begin position="20"/>
        <end position="39"/>
    </location>
</feature>
<comment type="subcellular location">
    <subcellularLocation>
        <location evidence="1 8">Cell membrane</location>
        <topology evidence="1 8">Multi-pass membrane protein</topology>
    </subcellularLocation>
</comment>
<dbReference type="GO" id="GO:0005886">
    <property type="term" value="C:plasma membrane"/>
    <property type="evidence" value="ECO:0007669"/>
    <property type="project" value="UniProtKB-SubCell"/>
</dbReference>
<dbReference type="PANTHER" id="PTHR30269">
    <property type="entry name" value="TRANSMEMBRANE PROTEIN YFCA"/>
    <property type="match status" value="1"/>
</dbReference>
<keyword evidence="4 8" id="KW-1003">Cell membrane</keyword>
<dbReference type="Pfam" id="PF01925">
    <property type="entry name" value="TauE"/>
    <property type="match status" value="1"/>
</dbReference>
<evidence type="ECO:0000256" key="5">
    <source>
        <dbReference type="ARBA" id="ARBA00022692"/>
    </source>
</evidence>
<feature type="transmembrane region" description="Helical" evidence="8">
    <location>
        <begin position="90"/>
        <end position="108"/>
    </location>
</feature>
<keyword evidence="10" id="KW-1185">Reference proteome</keyword>
<evidence type="ECO:0000256" key="4">
    <source>
        <dbReference type="ARBA" id="ARBA00022475"/>
    </source>
</evidence>
<evidence type="ECO:0000256" key="3">
    <source>
        <dbReference type="ARBA" id="ARBA00022448"/>
    </source>
</evidence>
<feature type="transmembrane region" description="Helical" evidence="8">
    <location>
        <begin position="145"/>
        <end position="169"/>
    </location>
</feature>
<dbReference type="InterPro" id="IPR052017">
    <property type="entry name" value="TSUP"/>
</dbReference>
<dbReference type="AlphaFoldDB" id="A0A521DFG8"/>
<accession>A0A521DFG8</accession>
<evidence type="ECO:0000256" key="1">
    <source>
        <dbReference type="ARBA" id="ARBA00004651"/>
    </source>
</evidence>
<keyword evidence="3" id="KW-0813">Transport</keyword>
<evidence type="ECO:0000256" key="6">
    <source>
        <dbReference type="ARBA" id="ARBA00022989"/>
    </source>
</evidence>
<evidence type="ECO:0000256" key="2">
    <source>
        <dbReference type="ARBA" id="ARBA00009142"/>
    </source>
</evidence>
<proteinExistence type="inferred from homology"/>
<keyword evidence="6 8" id="KW-1133">Transmembrane helix</keyword>